<dbReference type="GO" id="GO:0006355">
    <property type="term" value="P:regulation of DNA-templated transcription"/>
    <property type="evidence" value="ECO:0007669"/>
    <property type="project" value="InterPro"/>
</dbReference>
<dbReference type="EMBL" id="MQWD01000001">
    <property type="protein sequence ID" value="PAP75054.1"/>
    <property type="molecule type" value="Genomic_DNA"/>
</dbReference>
<organism evidence="5 6">
    <name type="scientific">Rubrivirga marina</name>
    <dbReference type="NCBI Taxonomy" id="1196024"/>
    <lineage>
        <taxon>Bacteria</taxon>
        <taxon>Pseudomonadati</taxon>
        <taxon>Rhodothermota</taxon>
        <taxon>Rhodothermia</taxon>
        <taxon>Rhodothermales</taxon>
        <taxon>Rubricoccaceae</taxon>
        <taxon>Rubrivirga</taxon>
    </lineage>
</organism>
<dbReference type="InterPro" id="IPR036388">
    <property type="entry name" value="WH-like_DNA-bd_sf"/>
</dbReference>
<dbReference type="RefSeq" id="WP_218830354.1">
    <property type="nucleotide sequence ID" value="NZ_MQWD01000001.1"/>
</dbReference>
<dbReference type="SUPFAM" id="SSF46894">
    <property type="entry name" value="C-terminal effector domain of the bipartite response regulators"/>
    <property type="match status" value="1"/>
</dbReference>
<dbReference type="Proteomes" id="UP000216339">
    <property type="component" value="Unassembled WGS sequence"/>
</dbReference>
<reference evidence="5 6" key="1">
    <citation type="submission" date="2016-11" db="EMBL/GenBank/DDBJ databases">
        <title>Study of marine rhodopsin-containing bacteria.</title>
        <authorList>
            <person name="Yoshizawa S."/>
            <person name="Kumagai Y."/>
            <person name="Kogure K."/>
        </authorList>
    </citation>
    <scope>NUCLEOTIDE SEQUENCE [LARGE SCALE GENOMIC DNA]</scope>
    <source>
        <strain evidence="5 6">SAORIC-28</strain>
    </source>
</reference>
<evidence type="ECO:0000313" key="6">
    <source>
        <dbReference type="Proteomes" id="UP000216339"/>
    </source>
</evidence>
<accession>A0A271IW71</accession>
<evidence type="ECO:0000259" key="4">
    <source>
        <dbReference type="PROSITE" id="PS50043"/>
    </source>
</evidence>
<dbReference type="PANTHER" id="PTHR44688:SF16">
    <property type="entry name" value="DNA-BINDING TRANSCRIPTIONAL ACTIVATOR DEVR_DOSR"/>
    <property type="match status" value="1"/>
</dbReference>
<proteinExistence type="predicted"/>
<dbReference type="AlphaFoldDB" id="A0A271IW71"/>
<dbReference type="Pfam" id="PF00196">
    <property type="entry name" value="GerE"/>
    <property type="match status" value="1"/>
</dbReference>
<dbReference type="CDD" id="cd06170">
    <property type="entry name" value="LuxR_C_like"/>
    <property type="match status" value="1"/>
</dbReference>
<dbReference type="InterPro" id="IPR000792">
    <property type="entry name" value="Tscrpt_reg_LuxR_C"/>
</dbReference>
<dbReference type="InterPro" id="IPR016032">
    <property type="entry name" value="Sig_transdc_resp-reg_C-effctor"/>
</dbReference>
<keyword evidence="1" id="KW-0805">Transcription regulation</keyword>
<gene>
    <name evidence="5" type="ORF">BSZ37_00605</name>
</gene>
<dbReference type="SMART" id="SM00421">
    <property type="entry name" value="HTH_LUXR"/>
    <property type="match status" value="1"/>
</dbReference>
<dbReference type="PRINTS" id="PR00038">
    <property type="entry name" value="HTHLUXR"/>
</dbReference>
<keyword evidence="3" id="KW-0804">Transcription</keyword>
<keyword evidence="6" id="KW-1185">Reference proteome</keyword>
<dbReference type="GO" id="GO:0003677">
    <property type="term" value="F:DNA binding"/>
    <property type="evidence" value="ECO:0007669"/>
    <property type="project" value="UniProtKB-KW"/>
</dbReference>
<dbReference type="PANTHER" id="PTHR44688">
    <property type="entry name" value="DNA-BINDING TRANSCRIPTIONAL ACTIVATOR DEVR_DOSR"/>
    <property type="match status" value="1"/>
</dbReference>
<evidence type="ECO:0000256" key="1">
    <source>
        <dbReference type="ARBA" id="ARBA00023015"/>
    </source>
</evidence>
<dbReference type="PROSITE" id="PS50043">
    <property type="entry name" value="HTH_LUXR_2"/>
    <property type="match status" value="1"/>
</dbReference>
<evidence type="ECO:0000256" key="2">
    <source>
        <dbReference type="ARBA" id="ARBA00023125"/>
    </source>
</evidence>
<evidence type="ECO:0000256" key="3">
    <source>
        <dbReference type="ARBA" id="ARBA00023163"/>
    </source>
</evidence>
<protein>
    <recommendedName>
        <fullName evidence="4">HTH luxR-type domain-containing protein</fullName>
    </recommendedName>
</protein>
<keyword evidence="2" id="KW-0238">DNA-binding</keyword>
<sequence length="307" mass="32178">MHGHDDAHAEMLRTFCGPVAEGGGGPDPLLDEAYRLITRPGTAVGDLHTVDHLLGATGTAFNTLFYHEVLRPFGTADAQSIVCATPAGIVHLTATQLRRPPEPGEHVPLLRVLAPALTAGLDALGRLAAHRRSLDVVQDPLAAFDADGREAHRNPALVAALAADPERERVEGALRLVARALAPLAFKATGAAPTPVVREVQTACGRYTLRGVLVAPGAFGGTDAFLVTVDPPGGPALPTHEAVRARHGLTRREAEVALLLAEGLSNEALGARLFVSKHTARHHVEAILLKLDVPGRAAVAARLMQPA</sequence>
<evidence type="ECO:0000313" key="5">
    <source>
        <dbReference type="EMBL" id="PAP75054.1"/>
    </source>
</evidence>
<dbReference type="Gene3D" id="1.10.10.10">
    <property type="entry name" value="Winged helix-like DNA-binding domain superfamily/Winged helix DNA-binding domain"/>
    <property type="match status" value="1"/>
</dbReference>
<name>A0A271IW71_9BACT</name>
<feature type="domain" description="HTH luxR-type" evidence="4">
    <location>
        <begin position="242"/>
        <end position="307"/>
    </location>
</feature>
<comment type="caution">
    <text evidence="5">The sequence shown here is derived from an EMBL/GenBank/DDBJ whole genome shotgun (WGS) entry which is preliminary data.</text>
</comment>